<dbReference type="Gene3D" id="3.40.710.10">
    <property type="entry name" value="DD-peptidase/beta-lactamase superfamily"/>
    <property type="match status" value="1"/>
</dbReference>
<protein>
    <recommendedName>
        <fullName evidence="3">beta-lactamase</fullName>
        <ecNumber evidence="3">3.5.2.6</ecNumber>
    </recommendedName>
</protein>
<dbReference type="Pfam" id="PF00905">
    <property type="entry name" value="Transpeptidase"/>
    <property type="match status" value="1"/>
</dbReference>
<reference evidence="8 9" key="1">
    <citation type="submission" date="2016-10" db="EMBL/GenBank/DDBJ databases">
        <authorList>
            <person name="Varghese N."/>
            <person name="Submissions S."/>
        </authorList>
    </citation>
    <scope>NUCLEOTIDE SEQUENCE [LARGE SCALE GENOMIC DNA]</scope>
    <source>
        <strain evidence="8 9">MAR_2009_60</strain>
    </source>
</reference>
<gene>
    <name evidence="8" type="ORF">SAMN05192545_1150</name>
</gene>
<evidence type="ECO:0000313" key="9">
    <source>
        <dbReference type="Proteomes" id="UP000199574"/>
    </source>
</evidence>
<dbReference type="InterPro" id="IPR050515">
    <property type="entry name" value="Beta-lactam/transpept"/>
</dbReference>
<evidence type="ECO:0000259" key="7">
    <source>
        <dbReference type="Pfam" id="PF00905"/>
    </source>
</evidence>
<dbReference type="PANTHER" id="PTHR30627">
    <property type="entry name" value="PEPTIDOGLYCAN D,D-TRANSPEPTIDASE"/>
    <property type="match status" value="1"/>
</dbReference>
<evidence type="ECO:0000256" key="4">
    <source>
        <dbReference type="ARBA" id="ARBA00022729"/>
    </source>
</evidence>
<dbReference type="InterPro" id="IPR001460">
    <property type="entry name" value="PCN-bd_Tpept"/>
</dbReference>
<keyword evidence="4" id="KW-0732">Signal</keyword>
<dbReference type="InterPro" id="IPR012338">
    <property type="entry name" value="Beta-lactam/transpept-like"/>
</dbReference>
<comment type="catalytic activity">
    <reaction evidence="1">
        <text>a beta-lactam + H2O = a substituted beta-amino acid</text>
        <dbReference type="Rhea" id="RHEA:20401"/>
        <dbReference type="ChEBI" id="CHEBI:15377"/>
        <dbReference type="ChEBI" id="CHEBI:35627"/>
        <dbReference type="ChEBI" id="CHEBI:140347"/>
        <dbReference type="EC" id="3.5.2.6"/>
    </reaction>
</comment>
<evidence type="ECO:0000313" key="8">
    <source>
        <dbReference type="EMBL" id="SDS30327.1"/>
    </source>
</evidence>
<evidence type="ECO:0000256" key="3">
    <source>
        <dbReference type="ARBA" id="ARBA00012865"/>
    </source>
</evidence>
<evidence type="ECO:0000256" key="5">
    <source>
        <dbReference type="ARBA" id="ARBA00022801"/>
    </source>
</evidence>
<name>A0ABY0U9L4_9FLAO</name>
<dbReference type="NCBIfam" id="NF012161">
    <property type="entry name" value="bla_class_D_main"/>
    <property type="match status" value="1"/>
</dbReference>
<dbReference type="EMBL" id="LT629754">
    <property type="protein sequence ID" value="SDS30327.1"/>
    <property type="molecule type" value="Genomic_DNA"/>
</dbReference>
<organism evidence="8 9">
    <name type="scientific">Maribacter dokdonensis</name>
    <dbReference type="NCBI Taxonomy" id="320912"/>
    <lineage>
        <taxon>Bacteria</taxon>
        <taxon>Pseudomonadati</taxon>
        <taxon>Bacteroidota</taxon>
        <taxon>Flavobacteriia</taxon>
        <taxon>Flavobacteriales</taxon>
        <taxon>Flavobacteriaceae</taxon>
        <taxon>Maribacter</taxon>
    </lineage>
</organism>
<dbReference type="Proteomes" id="UP000199574">
    <property type="component" value="Chromosome I"/>
</dbReference>
<comment type="similarity">
    <text evidence="2">Belongs to the class-D beta-lactamase family.</text>
</comment>
<dbReference type="EC" id="3.5.2.6" evidence="3"/>
<evidence type="ECO:0000256" key="2">
    <source>
        <dbReference type="ARBA" id="ARBA00007898"/>
    </source>
</evidence>
<sequence>MFKSSLFYPSIYLMKLHLLLFLFICFTSCKQQKKTEEQATVERNINKIKKSEIQTIIDKAGTNGSIVIYNLTKDTYYSNNFDWALQGKLPASTFKITNTIIGLETGVIESDSTIFKWDGEQKWLDLWEQDLVLRDAFQFSCVPCYQSVASKIGPQQMNQYVNKLQYGNLKIDDSNITDFWLEGESRINQMQQIDFLKRFYTNKLPVSKRTTKIVKTILLIDENSAFTLSGKTGLSIANNQYNGWFVGYIEVGNDVYFFATNLEPKSDTINIQEFNAIRKEATISALKTINAIS</sequence>
<evidence type="ECO:0000256" key="6">
    <source>
        <dbReference type="ARBA" id="ARBA00023251"/>
    </source>
</evidence>
<keyword evidence="9" id="KW-1185">Reference proteome</keyword>
<keyword evidence="5" id="KW-0378">Hydrolase</keyword>
<dbReference type="SUPFAM" id="SSF56601">
    <property type="entry name" value="beta-lactamase/transpeptidase-like"/>
    <property type="match status" value="1"/>
</dbReference>
<dbReference type="PANTHER" id="PTHR30627:SF6">
    <property type="entry name" value="BETA-LACTAMASE YBXI-RELATED"/>
    <property type="match status" value="1"/>
</dbReference>
<keyword evidence="6" id="KW-0046">Antibiotic resistance</keyword>
<evidence type="ECO:0000256" key="1">
    <source>
        <dbReference type="ARBA" id="ARBA00001526"/>
    </source>
</evidence>
<proteinExistence type="inferred from homology"/>
<feature type="domain" description="Penicillin-binding protein transpeptidase" evidence="7">
    <location>
        <begin position="76"/>
        <end position="266"/>
    </location>
</feature>
<accession>A0ABY0U9L4</accession>